<name>A0ABU5Z761_9FLAO</name>
<accession>A0ABU5Z761</accession>
<gene>
    <name evidence="2" type="ORF">VJJ08_04020</name>
</gene>
<dbReference type="Proteomes" id="UP001311730">
    <property type="component" value="Unassembled WGS sequence"/>
</dbReference>
<sequence length="103" mass="11596">MNKVLIFVSMVVLTVGSCKTPQKQVEQRDTDTLILLYEVATPTAPLKKAFAEYGAEIIYEYKNFNGFAIKIPKEKSLEEAKTHFSKLKGVLSVEKDEKIGINQ</sequence>
<dbReference type="RefSeq" id="WP_323982852.1">
    <property type="nucleotide sequence ID" value="NZ_JAYKBW010000004.1"/>
</dbReference>
<evidence type="ECO:0000313" key="3">
    <source>
        <dbReference type="Proteomes" id="UP001311730"/>
    </source>
</evidence>
<dbReference type="InterPro" id="IPR037045">
    <property type="entry name" value="S8pro/Inhibitor_I9_sf"/>
</dbReference>
<evidence type="ECO:0000313" key="2">
    <source>
        <dbReference type="EMBL" id="MEB3074469.1"/>
    </source>
</evidence>
<protein>
    <submittedName>
        <fullName evidence="2">Protease inhibitor I9 family protein</fullName>
    </submittedName>
</protein>
<proteinExistence type="predicted"/>
<keyword evidence="2" id="KW-0646">Protease inhibitor</keyword>
<dbReference type="GO" id="GO:0030414">
    <property type="term" value="F:peptidase inhibitor activity"/>
    <property type="evidence" value="ECO:0007669"/>
    <property type="project" value="UniProtKB-KW"/>
</dbReference>
<dbReference type="PROSITE" id="PS51257">
    <property type="entry name" value="PROKAR_LIPOPROTEIN"/>
    <property type="match status" value="1"/>
</dbReference>
<feature type="domain" description="Inhibitor I9" evidence="1">
    <location>
        <begin position="46"/>
        <end position="98"/>
    </location>
</feature>
<reference evidence="2 3" key="1">
    <citation type="submission" date="2023-12" db="EMBL/GenBank/DDBJ databases">
        <title>Genomic sequences of Capnocytophaga and Parvimonas strains.</title>
        <authorList>
            <person name="Watt R.M."/>
            <person name="Wang M."/>
            <person name="Yang T."/>
            <person name="Tong W.M."/>
        </authorList>
    </citation>
    <scope>NUCLEOTIDE SEQUENCE [LARGE SCALE GENOMIC DNA]</scope>
    <source>
        <strain evidence="2 3">CCUG 13096</strain>
    </source>
</reference>
<dbReference type="EMBL" id="JAYKBW010000004">
    <property type="protein sequence ID" value="MEB3074469.1"/>
    <property type="molecule type" value="Genomic_DNA"/>
</dbReference>
<organism evidence="2 3">
    <name type="scientific">Capnocytophaga gingivalis</name>
    <dbReference type="NCBI Taxonomy" id="1017"/>
    <lineage>
        <taxon>Bacteria</taxon>
        <taxon>Pseudomonadati</taxon>
        <taxon>Bacteroidota</taxon>
        <taxon>Flavobacteriia</taxon>
        <taxon>Flavobacteriales</taxon>
        <taxon>Flavobacteriaceae</taxon>
        <taxon>Capnocytophaga</taxon>
    </lineage>
</organism>
<comment type="caution">
    <text evidence="2">The sequence shown here is derived from an EMBL/GenBank/DDBJ whole genome shotgun (WGS) entry which is preliminary data.</text>
</comment>
<dbReference type="Gene3D" id="3.30.70.80">
    <property type="entry name" value="Peptidase S8 propeptide/proteinase inhibitor I9"/>
    <property type="match status" value="1"/>
</dbReference>
<dbReference type="InterPro" id="IPR010259">
    <property type="entry name" value="S8pro/Inhibitor_I9"/>
</dbReference>
<dbReference type="Pfam" id="PF05922">
    <property type="entry name" value="Inhibitor_I9"/>
    <property type="match status" value="1"/>
</dbReference>
<evidence type="ECO:0000259" key="1">
    <source>
        <dbReference type="Pfam" id="PF05922"/>
    </source>
</evidence>
<keyword evidence="3" id="KW-1185">Reference proteome</keyword>